<dbReference type="AlphaFoldDB" id="A0A9N8W923"/>
<dbReference type="Proteomes" id="UP000789405">
    <property type="component" value="Unassembled WGS sequence"/>
</dbReference>
<evidence type="ECO:0000256" key="1">
    <source>
        <dbReference type="SAM" id="MobiDB-lite"/>
    </source>
</evidence>
<dbReference type="EMBL" id="CAJVPY010000492">
    <property type="protein sequence ID" value="CAG8476352.1"/>
    <property type="molecule type" value="Genomic_DNA"/>
</dbReference>
<reference evidence="2" key="1">
    <citation type="submission" date="2021-06" db="EMBL/GenBank/DDBJ databases">
        <authorList>
            <person name="Kallberg Y."/>
            <person name="Tangrot J."/>
            <person name="Rosling A."/>
        </authorList>
    </citation>
    <scope>NUCLEOTIDE SEQUENCE</scope>
    <source>
        <strain evidence="2">MA453B</strain>
    </source>
</reference>
<feature type="non-terminal residue" evidence="2">
    <location>
        <position position="193"/>
    </location>
</feature>
<sequence>MSNELAVIEKNEIINLAVNLIWNATEKSVSSVIFNGETATVLSQACSRSIIVDLDETDSVIIKGETYRKLKEKVIEVSEDASNIDNEKEIDYVTKKSSRVSIDDSQLFRNASTKINKFKAAKFTRNDNQTFNNEQKESDNETSSQIDELEDSNSYRVRQFFNYYYTKSIKLTLANSKRRVLKRKAKNTGRRDK</sequence>
<proteinExistence type="predicted"/>
<dbReference type="OrthoDB" id="2488101at2759"/>
<keyword evidence="3" id="KW-1185">Reference proteome</keyword>
<comment type="caution">
    <text evidence="2">The sequence shown here is derived from an EMBL/GenBank/DDBJ whole genome shotgun (WGS) entry which is preliminary data.</text>
</comment>
<protein>
    <submittedName>
        <fullName evidence="2">10633_t:CDS:1</fullName>
    </submittedName>
</protein>
<feature type="region of interest" description="Disordered" evidence="1">
    <location>
        <begin position="129"/>
        <end position="149"/>
    </location>
</feature>
<name>A0A9N8W923_9GLOM</name>
<evidence type="ECO:0000313" key="3">
    <source>
        <dbReference type="Proteomes" id="UP000789405"/>
    </source>
</evidence>
<accession>A0A9N8W923</accession>
<gene>
    <name evidence="2" type="ORF">DERYTH_LOCUS1706</name>
</gene>
<evidence type="ECO:0000313" key="2">
    <source>
        <dbReference type="EMBL" id="CAG8476352.1"/>
    </source>
</evidence>
<organism evidence="2 3">
    <name type="scientific">Dentiscutata erythropus</name>
    <dbReference type="NCBI Taxonomy" id="1348616"/>
    <lineage>
        <taxon>Eukaryota</taxon>
        <taxon>Fungi</taxon>
        <taxon>Fungi incertae sedis</taxon>
        <taxon>Mucoromycota</taxon>
        <taxon>Glomeromycotina</taxon>
        <taxon>Glomeromycetes</taxon>
        <taxon>Diversisporales</taxon>
        <taxon>Gigasporaceae</taxon>
        <taxon>Dentiscutata</taxon>
    </lineage>
</organism>